<reference evidence="2" key="2">
    <citation type="submission" date="2023-05" db="EMBL/GenBank/DDBJ databases">
        <authorList>
            <person name="Fouks B."/>
        </authorList>
    </citation>
    <scope>NUCLEOTIDE SEQUENCE</scope>
    <source>
        <strain evidence="2">Stay&amp;Tobe</strain>
        <tissue evidence="2">Testes</tissue>
    </source>
</reference>
<feature type="transmembrane region" description="Helical" evidence="1">
    <location>
        <begin position="76"/>
        <end position="98"/>
    </location>
</feature>
<dbReference type="Proteomes" id="UP001233999">
    <property type="component" value="Unassembled WGS sequence"/>
</dbReference>
<keyword evidence="1" id="KW-1133">Transmembrane helix</keyword>
<evidence type="ECO:0000313" key="2">
    <source>
        <dbReference type="EMBL" id="KAJ9600691.1"/>
    </source>
</evidence>
<reference evidence="2" key="1">
    <citation type="journal article" date="2023" name="IScience">
        <title>Live-bearing cockroach genome reveals convergent evolutionary mechanisms linked to viviparity in insects and beyond.</title>
        <authorList>
            <person name="Fouks B."/>
            <person name="Harrison M.C."/>
            <person name="Mikhailova A.A."/>
            <person name="Marchal E."/>
            <person name="English S."/>
            <person name="Carruthers M."/>
            <person name="Jennings E.C."/>
            <person name="Chiamaka E.L."/>
            <person name="Frigard R.A."/>
            <person name="Pippel M."/>
            <person name="Attardo G.M."/>
            <person name="Benoit J.B."/>
            <person name="Bornberg-Bauer E."/>
            <person name="Tobe S.S."/>
        </authorList>
    </citation>
    <scope>NUCLEOTIDE SEQUENCE</scope>
    <source>
        <strain evidence="2">Stay&amp;Tobe</strain>
    </source>
</reference>
<keyword evidence="3" id="KW-1185">Reference proteome</keyword>
<dbReference type="EMBL" id="JASPKZ010000121">
    <property type="protein sequence ID" value="KAJ9600691.1"/>
    <property type="molecule type" value="Genomic_DNA"/>
</dbReference>
<feature type="transmembrane region" description="Helical" evidence="1">
    <location>
        <begin position="38"/>
        <end position="56"/>
    </location>
</feature>
<evidence type="ECO:0000256" key="1">
    <source>
        <dbReference type="SAM" id="Phobius"/>
    </source>
</evidence>
<evidence type="ECO:0000313" key="3">
    <source>
        <dbReference type="Proteomes" id="UP001233999"/>
    </source>
</evidence>
<sequence>FQNTILSLSTCCKENIFDGNQKWTVADYHLQIPHFRHSIWIICIAFWGVLGWKVYVSDVFEELIGLSSILGVIPNLIDASPLIGYNFLASIIFGNLLYNLKSQYHSVGSVVSSDLATSVNVPYN</sequence>
<gene>
    <name evidence="2" type="ORF">L9F63_026171</name>
</gene>
<name>A0AAD8AL71_DIPPU</name>
<organism evidence="2 3">
    <name type="scientific">Diploptera punctata</name>
    <name type="common">Pacific beetle cockroach</name>
    <dbReference type="NCBI Taxonomy" id="6984"/>
    <lineage>
        <taxon>Eukaryota</taxon>
        <taxon>Metazoa</taxon>
        <taxon>Ecdysozoa</taxon>
        <taxon>Arthropoda</taxon>
        <taxon>Hexapoda</taxon>
        <taxon>Insecta</taxon>
        <taxon>Pterygota</taxon>
        <taxon>Neoptera</taxon>
        <taxon>Polyneoptera</taxon>
        <taxon>Dictyoptera</taxon>
        <taxon>Blattodea</taxon>
        <taxon>Blaberoidea</taxon>
        <taxon>Blaberidae</taxon>
        <taxon>Diplopterinae</taxon>
        <taxon>Diploptera</taxon>
    </lineage>
</organism>
<comment type="caution">
    <text evidence="2">The sequence shown here is derived from an EMBL/GenBank/DDBJ whole genome shotgun (WGS) entry which is preliminary data.</text>
</comment>
<accession>A0AAD8AL71</accession>
<dbReference type="AlphaFoldDB" id="A0AAD8AL71"/>
<protein>
    <submittedName>
        <fullName evidence="2">Uncharacterized protein</fullName>
    </submittedName>
</protein>
<feature type="non-terminal residue" evidence="2">
    <location>
        <position position="124"/>
    </location>
</feature>
<feature type="non-terminal residue" evidence="2">
    <location>
        <position position="1"/>
    </location>
</feature>
<keyword evidence="1" id="KW-0812">Transmembrane</keyword>
<keyword evidence="1" id="KW-0472">Membrane</keyword>
<proteinExistence type="predicted"/>